<proteinExistence type="inferred from homology"/>
<dbReference type="OrthoDB" id="429813at2759"/>
<comment type="caution">
    <text evidence="12">The sequence shown here is derived from an EMBL/GenBank/DDBJ whole genome shotgun (WGS) entry which is preliminary data.</text>
</comment>
<evidence type="ECO:0000256" key="6">
    <source>
        <dbReference type="ARBA" id="ARBA00023098"/>
    </source>
</evidence>
<evidence type="ECO:0000313" key="13">
    <source>
        <dbReference type="Proteomes" id="UP000285301"/>
    </source>
</evidence>
<comment type="similarity">
    <text evidence="2 9">Belongs to the fatty acyl-CoA reductase family.</text>
</comment>
<evidence type="ECO:0000256" key="8">
    <source>
        <dbReference type="ARBA" id="ARBA00052530"/>
    </source>
</evidence>
<accession>A0A443RQZ2</accession>
<dbReference type="EMBL" id="NCKU01000050">
    <property type="protein sequence ID" value="RWS17649.1"/>
    <property type="molecule type" value="Genomic_DNA"/>
</dbReference>
<evidence type="ECO:0000256" key="7">
    <source>
        <dbReference type="ARBA" id="ARBA00023136"/>
    </source>
</evidence>
<dbReference type="FunFam" id="3.40.50.720:FF:000143">
    <property type="entry name" value="Fatty acyl-CoA reductase"/>
    <property type="match status" value="1"/>
</dbReference>
<keyword evidence="7" id="KW-0472">Membrane</keyword>
<organism evidence="12 13">
    <name type="scientific">Dinothrombium tinctorium</name>
    <dbReference type="NCBI Taxonomy" id="1965070"/>
    <lineage>
        <taxon>Eukaryota</taxon>
        <taxon>Metazoa</taxon>
        <taxon>Ecdysozoa</taxon>
        <taxon>Arthropoda</taxon>
        <taxon>Chelicerata</taxon>
        <taxon>Arachnida</taxon>
        <taxon>Acari</taxon>
        <taxon>Acariformes</taxon>
        <taxon>Trombidiformes</taxon>
        <taxon>Prostigmata</taxon>
        <taxon>Anystina</taxon>
        <taxon>Parasitengona</taxon>
        <taxon>Trombidioidea</taxon>
        <taxon>Trombidiidae</taxon>
        <taxon>Dinothrombium</taxon>
    </lineage>
</organism>
<evidence type="ECO:0000313" key="12">
    <source>
        <dbReference type="EMBL" id="RWS17649.1"/>
    </source>
</evidence>
<dbReference type="InterPro" id="IPR013120">
    <property type="entry name" value="FAR_NAD-bd"/>
</dbReference>
<evidence type="ECO:0000256" key="2">
    <source>
        <dbReference type="ARBA" id="ARBA00005928"/>
    </source>
</evidence>
<evidence type="ECO:0000256" key="1">
    <source>
        <dbReference type="ARBA" id="ARBA00004141"/>
    </source>
</evidence>
<keyword evidence="9" id="KW-0560">Oxidoreductase</keyword>
<protein>
    <recommendedName>
        <fullName evidence="9">Fatty acyl-CoA reductase</fullName>
        <ecNumber evidence="9">1.2.1.84</ecNumber>
    </recommendedName>
</protein>
<evidence type="ECO:0000256" key="3">
    <source>
        <dbReference type="ARBA" id="ARBA00022516"/>
    </source>
</evidence>
<dbReference type="EC" id="1.2.1.84" evidence="9"/>
<dbReference type="GO" id="GO:0016020">
    <property type="term" value="C:membrane"/>
    <property type="evidence" value="ECO:0007669"/>
    <property type="project" value="UniProtKB-SubCell"/>
</dbReference>
<dbReference type="CDD" id="cd05236">
    <property type="entry name" value="FAR-N_SDR_e"/>
    <property type="match status" value="1"/>
</dbReference>
<feature type="domain" description="Fatty acyl-CoA reductase C-terminal" evidence="10">
    <location>
        <begin position="380"/>
        <end position="471"/>
    </location>
</feature>
<dbReference type="Pfam" id="PF07993">
    <property type="entry name" value="NAD_binding_4"/>
    <property type="match status" value="1"/>
</dbReference>
<keyword evidence="13" id="KW-1185">Reference proteome</keyword>
<comment type="subcellular location">
    <subcellularLocation>
        <location evidence="1">Membrane</location>
        <topology evidence="1">Multi-pass membrane protein</topology>
    </subcellularLocation>
</comment>
<dbReference type="PANTHER" id="PTHR11011">
    <property type="entry name" value="MALE STERILITY PROTEIN 2-RELATED"/>
    <property type="match status" value="1"/>
</dbReference>
<dbReference type="Gene3D" id="3.40.50.720">
    <property type="entry name" value="NAD(P)-binding Rossmann-like Domain"/>
    <property type="match status" value="1"/>
</dbReference>
<dbReference type="Proteomes" id="UP000285301">
    <property type="component" value="Unassembled WGS sequence"/>
</dbReference>
<comment type="function">
    <text evidence="9">Catalyzes the reduction of fatty acyl-CoA to fatty alcohols.</text>
</comment>
<gene>
    <name evidence="12" type="ORF">B4U79_02373</name>
</gene>
<feature type="non-terminal residue" evidence="12">
    <location>
        <position position="1"/>
    </location>
</feature>
<feature type="domain" description="Thioester reductase (TE)" evidence="11">
    <location>
        <begin position="38"/>
        <end position="308"/>
    </location>
</feature>
<evidence type="ECO:0000259" key="11">
    <source>
        <dbReference type="Pfam" id="PF07993"/>
    </source>
</evidence>
<sequence>DSWRQSFAKSFPLPVIDPMSVNNTSRIANFYSDRSVFITGATGFMGKVLVEKLLRSCPGIKNIFILLREKKGLNSRQRLDELLNAKIFDRIKEENEKAINKVIAISGDIAAPGLGISENDLNTLVKEVSIVFHSAATVKFDEALKTSVEYNVLGTRRVIEICHRLSHLVALIHVSTAYANCNRREVDETLYPPPAAPQQVIDAVQWMGDDVINEITPKLIGDRPNTYTYTKALAESLLVEECGSLPVAIVRPSIVTAVWREPFRGWVDNINGPTGLVLACGKGLLRTMLFDSSATADLIPVDTVTNLMITVAWNTATRRENTINIYNCTSGLLNPITWGEIEHMAFPILLRYPSIDVLRYPGGSFKLSRFFNDVSKIYEHLIPAYVIDLFCAITGRKQMMVKLYGKLHRAVQALEWFTTRQWRFKCNNVIALYEQLEGKDKEIFHFDIRDLHWPTYWEDYILGIRKYVLKEENCTLPQARKNLQRWVSMAQAIRQAILESNKSV</sequence>
<dbReference type="InterPro" id="IPR036291">
    <property type="entry name" value="NAD(P)-bd_dom_sf"/>
</dbReference>
<dbReference type="Pfam" id="PF03015">
    <property type="entry name" value="Sterile"/>
    <property type="match status" value="1"/>
</dbReference>
<dbReference type="GO" id="GO:0102965">
    <property type="term" value="F:alcohol-forming long-chain fatty acyl-CoA reductase activity"/>
    <property type="evidence" value="ECO:0007669"/>
    <property type="project" value="UniProtKB-EC"/>
</dbReference>
<evidence type="ECO:0000256" key="5">
    <source>
        <dbReference type="ARBA" id="ARBA00022989"/>
    </source>
</evidence>
<dbReference type="InterPro" id="IPR033640">
    <property type="entry name" value="FAR_C"/>
</dbReference>
<dbReference type="InterPro" id="IPR026055">
    <property type="entry name" value="FAR"/>
</dbReference>
<keyword evidence="9" id="KW-0521">NADP</keyword>
<dbReference type="GO" id="GO:0005777">
    <property type="term" value="C:peroxisome"/>
    <property type="evidence" value="ECO:0007669"/>
    <property type="project" value="TreeGrafter"/>
</dbReference>
<dbReference type="GO" id="GO:0035336">
    <property type="term" value="P:long-chain fatty-acyl-CoA metabolic process"/>
    <property type="evidence" value="ECO:0007669"/>
    <property type="project" value="TreeGrafter"/>
</dbReference>
<evidence type="ECO:0000259" key="10">
    <source>
        <dbReference type="Pfam" id="PF03015"/>
    </source>
</evidence>
<keyword evidence="4" id="KW-0812">Transmembrane</keyword>
<keyword evidence="5" id="KW-1133">Transmembrane helix</keyword>
<evidence type="ECO:0000256" key="9">
    <source>
        <dbReference type="RuleBase" id="RU363097"/>
    </source>
</evidence>
<evidence type="ECO:0000256" key="4">
    <source>
        <dbReference type="ARBA" id="ARBA00022692"/>
    </source>
</evidence>
<comment type="catalytic activity">
    <reaction evidence="8 9">
        <text>a long-chain fatty acyl-CoA + 2 NADPH + 2 H(+) = a long-chain primary fatty alcohol + 2 NADP(+) + CoA</text>
        <dbReference type="Rhea" id="RHEA:52716"/>
        <dbReference type="ChEBI" id="CHEBI:15378"/>
        <dbReference type="ChEBI" id="CHEBI:57287"/>
        <dbReference type="ChEBI" id="CHEBI:57783"/>
        <dbReference type="ChEBI" id="CHEBI:58349"/>
        <dbReference type="ChEBI" id="CHEBI:77396"/>
        <dbReference type="ChEBI" id="CHEBI:83139"/>
        <dbReference type="EC" id="1.2.1.84"/>
    </reaction>
</comment>
<dbReference type="CDD" id="cd09071">
    <property type="entry name" value="FAR_C"/>
    <property type="match status" value="1"/>
</dbReference>
<name>A0A443RQZ2_9ACAR</name>
<keyword evidence="6 9" id="KW-0443">Lipid metabolism</keyword>
<keyword evidence="3 9" id="KW-0444">Lipid biosynthesis</keyword>
<dbReference type="PANTHER" id="PTHR11011:SF116">
    <property type="entry name" value="FATTY ACYL-COA REDUCTASE CG5065-RELATED"/>
    <property type="match status" value="1"/>
</dbReference>
<dbReference type="GO" id="GO:0080019">
    <property type="term" value="F:alcohol-forming very long-chain fatty acyl-CoA reductase activity"/>
    <property type="evidence" value="ECO:0007669"/>
    <property type="project" value="InterPro"/>
</dbReference>
<reference evidence="12 13" key="1">
    <citation type="journal article" date="2018" name="Gigascience">
        <title>Genomes of trombidid mites reveal novel predicted allergens and laterally-transferred genes associated with secondary metabolism.</title>
        <authorList>
            <person name="Dong X."/>
            <person name="Chaisiri K."/>
            <person name="Xia D."/>
            <person name="Armstrong S.D."/>
            <person name="Fang Y."/>
            <person name="Donnelly M.J."/>
            <person name="Kadowaki T."/>
            <person name="McGarry J.W."/>
            <person name="Darby A.C."/>
            <person name="Makepeace B.L."/>
        </authorList>
    </citation>
    <scope>NUCLEOTIDE SEQUENCE [LARGE SCALE GENOMIC DNA]</scope>
    <source>
        <strain evidence="12">UoL-WK</strain>
    </source>
</reference>
<dbReference type="SUPFAM" id="SSF51735">
    <property type="entry name" value="NAD(P)-binding Rossmann-fold domains"/>
    <property type="match status" value="1"/>
</dbReference>
<dbReference type="AlphaFoldDB" id="A0A443RQZ2"/>
<dbReference type="STRING" id="1965070.A0A443RQZ2"/>